<feature type="domain" description="YdbS-like PH" evidence="2">
    <location>
        <begin position="85"/>
        <end position="166"/>
    </location>
</feature>
<feature type="transmembrane region" description="Helical" evidence="1">
    <location>
        <begin position="12"/>
        <end position="33"/>
    </location>
</feature>
<dbReference type="InterPro" id="IPR005182">
    <property type="entry name" value="YdbS-like_PH"/>
</dbReference>
<dbReference type="Proteomes" id="UP000034952">
    <property type="component" value="Unassembled WGS sequence"/>
</dbReference>
<keyword evidence="1" id="KW-1133">Transmembrane helix</keyword>
<proteinExistence type="predicted"/>
<keyword evidence="1" id="KW-0472">Membrane</keyword>
<gene>
    <name evidence="3" type="ORF">UR64_C0013G0007</name>
</gene>
<dbReference type="PANTHER" id="PTHR34473">
    <property type="entry name" value="UPF0699 TRANSMEMBRANE PROTEIN YDBS"/>
    <property type="match status" value="1"/>
</dbReference>
<evidence type="ECO:0000259" key="2">
    <source>
        <dbReference type="Pfam" id="PF03703"/>
    </source>
</evidence>
<dbReference type="AlphaFoldDB" id="A0A0G0B9F3"/>
<comment type="caution">
    <text evidence="3">The sequence shown here is derived from an EMBL/GenBank/DDBJ whole genome shotgun (WGS) entry which is preliminary data.</text>
</comment>
<dbReference type="PANTHER" id="PTHR34473:SF2">
    <property type="entry name" value="UPF0699 TRANSMEMBRANE PROTEIN YDBT"/>
    <property type="match status" value="1"/>
</dbReference>
<reference evidence="3 4" key="1">
    <citation type="journal article" date="2015" name="Nature">
        <title>rRNA introns, odd ribosomes, and small enigmatic genomes across a large radiation of phyla.</title>
        <authorList>
            <person name="Brown C.T."/>
            <person name="Hug L.A."/>
            <person name="Thomas B.C."/>
            <person name="Sharon I."/>
            <person name="Castelle C.J."/>
            <person name="Singh A."/>
            <person name="Wilkins M.J."/>
            <person name="Williams K.H."/>
            <person name="Banfield J.F."/>
        </authorList>
    </citation>
    <scope>NUCLEOTIDE SEQUENCE [LARGE SCALE GENOMIC DNA]</scope>
</reference>
<sequence>MNNPQKLGIKVFYYYLSRKISLGVILLVVSFIVSSSKDFIVSKMVMLLPVSVTAVVVNFLTSGLFIISAVFILGAFVTSWFKYTSCDFSLDENAFNIRRGFFTKKEISIPYRQIQNVNIEQSISHKMLGIGKLVILTEGDHSENNGEASGGSFDVIDYVLAHKVREFILQRANFQIVKDSTI</sequence>
<protein>
    <submittedName>
        <fullName evidence="3">Membrane-flanked domain-containing protein</fullName>
    </submittedName>
</protein>
<evidence type="ECO:0000313" key="3">
    <source>
        <dbReference type="EMBL" id="KKP66048.1"/>
    </source>
</evidence>
<evidence type="ECO:0000313" key="4">
    <source>
        <dbReference type="Proteomes" id="UP000034952"/>
    </source>
</evidence>
<evidence type="ECO:0000256" key="1">
    <source>
        <dbReference type="SAM" id="Phobius"/>
    </source>
</evidence>
<dbReference type="EMBL" id="LBPY01000013">
    <property type="protein sequence ID" value="KKP66048.1"/>
    <property type="molecule type" value="Genomic_DNA"/>
</dbReference>
<name>A0A0G0B9F3_9BACT</name>
<dbReference type="Pfam" id="PF03703">
    <property type="entry name" value="bPH_2"/>
    <property type="match status" value="1"/>
</dbReference>
<keyword evidence="1" id="KW-0812">Transmembrane</keyword>
<feature type="transmembrane region" description="Helical" evidence="1">
    <location>
        <begin position="45"/>
        <end position="77"/>
    </location>
</feature>
<organism evidence="3 4">
    <name type="scientific">Candidatus Nomurabacteria bacterium GW2011_GWE1_35_16</name>
    <dbReference type="NCBI Taxonomy" id="1618761"/>
    <lineage>
        <taxon>Bacteria</taxon>
        <taxon>Candidatus Nomuraibacteriota</taxon>
    </lineage>
</organism>
<accession>A0A0G0B9F3</accession>